<dbReference type="STRING" id="743722.Sph21_4102"/>
<evidence type="ECO:0000313" key="1">
    <source>
        <dbReference type="EMBL" id="ADZ80635.1"/>
    </source>
</evidence>
<dbReference type="HOGENOM" id="CLU_3296683_0_0_10"/>
<dbReference type="EMBL" id="CP002584">
    <property type="protein sequence ID" value="ADZ80635.1"/>
    <property type="molecule type" value="Genomic_DNA"/>
</dbReference>
<dbReference type="AlphaFoldDB" id="F4C9G3"/>
<sequence>MPVRRENYPVGRKDHKKREIPATFLHQKRLIYKKRNSLEG</sequence>
<protein>
    <submittedName>
        <fullName evidence="1">Uncharacterized protein</fullName>
    </submittedName>
</protein>
<name>F4C9G3_SPHS2</name>
<dbReference type="KEGG" id="shg:Sph21_4102"/>
<proteinExistence type="predicted"/>
<reference evidence="1" key="1">
    <citation type="submission" date="2011-03" db="EMBL/GenBank/DDBJ databases">
        <title>Complete sequence of Sphingobacterium sp. 21.</title>
        <authorList>
            <consortium name="US DOE Joint Genome Institute"/>
            <person name="Lucas S."/>
            <person name="Copeland A."/>
            <person name="Lapidus A."/>
            <person name="Cheng J.-F."/>
            <person name="Goodwin L."/>
            <person name="Pitluck S."/>
            <person name="Davenport K."/>
            <person name="Detter J.C."/>
            <person name="Han C."/>
            <person name="Tapia R."/>
            <person name="Land M."/>
            <person name="Hauser L."/>
            <person name="Kyrpides N."/>
            <person name="Ivanova N."/>
            <person name="Ovchinnikova G."/>
            <person name="Pagani I."/>
            <person name="Siebers A.K."/>
            <person name="Allgaier M."/>
            <person name="Thelen M.P."/>
            <person name="Hugenholtz P."/>
            <person name="Woyke T."/>
        </authorList>
    </citation>
    <scope>NUCLEOTIDE SEQUENCE</scope>
    <source>
        <strain evidence="1">21</strain>
    </source>
</reference>
<accession>F4C9G3</accession>
<organism evidence="1">
    <name type="scientific">Sphingobacterium sp. (strain 21)</name>
    <dbReference type="NCBI Taxonomy" id="743722"/>
    <lineage>
        <taxon>Bacteria</taxon>
        <taxon>Pseudomonadati</taxon>
        <taxon>Bacteroidota</taxon>
        <taxon>Sphingobacteriia</taxon>
        <taxon>Sphingobacteriales</taxon>
        <taxon>Sphingobacteriaceae</taxon>
        <taxon>Sphingobacterium</taxon>
    </lineage>
</organism>
<gene>
    <name evidence="1" type="ordered locus">Sph21_4102</name>
</gene>